<sequence length="80" mass="9137">MNDVAKAHGNRVAKESKEGFFARIITFFKQVLAEFKKVQRPTGSELWTMFLTVVGFLIVVMIFVGLLDLGFSQFVFWVFG</sequence>
<comment type="subunit">
    <text evidence="9">Component of the Sec protein translocase complex. Heterotrimer consisting of SecY, SecE and SecG subunits. The heterotrimers can form oligomers, although 1 heterotrimer is thought to be able to translocate proteins. Interacts with the ribosome. Interacts with SecDF, and other proteins may be involved. Interacts with SecA.</text>
</comment>
<proteinExistence type="inferred from homology"/>
<dbReference type="GO" id="GO:0043952">
    <property type="term" value="P:protein transport by the Sec complex"/>
    <property type="evidence" value="ECO:0007669"/>
    <property type="project" value="UniProtKB-UniRule"/>
</dbReference>
<dbReference type="Proteomes" id="UP000293036">
    <property type="component" value="Unassembled WGS sequence"/>
</dbReference>
<evidence type="ECO:0000256" key="8">
    <source>
        <dbReference type="ARBA" id="ARBA00023136"/>
    </source>
</evidence>
<dbReference type="RefSeq" id="WP_131278948.1">
    <property type="nucleotide sequence ID" value="NZ_JBHSLR010000009.1"/>
</dbReference>
<organism evidence="10 11">
    <name type="scientific">Arcanobacterium bovis</name>
    <dbReference type="NCBI Taxonomy" id="2529275"/>
    <lineage>
        <taxon>Bacteria</taxon>
        <taxon>Bacillati</taxon>
        <taxon>Actinomycetota</taxon>
        <taxon>Actinomycetes</taxon>
        <taxon>Actinomycetales</taxon>
        <taxon>Actinomycetaceae</taxon>
        <taxon>Arcanobacterium</taxon>
    </lineage>
</organism>
<feature type="transmembrane region" description="Helical" evidence="9">
    <location>
        <begin position="46"/>
        <end position="67"/>
    </location>
</feature>
<comment type="caution">
    <text evidence="10">The sequence shown here is derived from an EMBL/GenBank/DDBJ whole genome shotgun (WGS) entry which is preliminary data.</text>
</comment>
<protein>
    <recommendedName>
        <fullName evidence="9">Protein translocase subunit SecE</fullName>
    </recommendedName>
</protein>
<keyword evidence="2 9" id="KW-0813">Transport</keyword>
<keyword evidence="7 9" id="KW-0811">Translocation</keyword>
<evidence type="ECO:0000256" key="3">
    <source>
        <dbReference type="ARBA" id="ARBA00022475"/>
    </source>
</evidence>
<dbReference type="PANTHER" id="PTHR33910:SF1">
    <property type="entry name" value="PROTEIN TRANSLOCASE SUBUNIT SECE"/>
    <property type="match status" value="1"/>
</dbReference>
<dbReference type="EMBL" id="SJDT01000001">
    <property type="protein sequence ID" value="TBW23604.1"/>
    <property type="molecule type" value="Genomic_DNA"/>
</dbReference>
<comment type="subcellular location">
    <subcellularLocation>
        <location evidence="9">Cell membrane</location>
        <topology evidence="9">Single-pass membrane protein</topology>
    </subcellularLocation>
    <subcellularLocation>
        <location evidence="1">Membrane</location>
    </subcellularLocation>
</comment>
<keyword evidence="6 9" id="KW-1133">Transmembrane helix</keyword>
<dbReference type="OrthoDB" id="9805743at2"/>
<dbReference type="HAMAP" id="MF_00422">
    <property type="entry name" value="SecE"/>
    <property type="match status" value="1"/>
</dbReference>
<comment type="similarity">
    <text evidence="9">Belongs to the SecE/SEC61-gamma family.</text>
</comment>
<dbReference type="GO" id="GO:0009306">
    <property type="term" value="P:protein secretion"/>
    <property type="evidence" value="ECO:0007669"/>
    <property type="project" value="UniProtKB-UniRule"/>
</dbReference>
<keyword evidence="11" id="KW-1185">Reference proteome</keyword>
<evidence type="ECO:0000256" key="6">
    <source>
        <dbReference type="ARBA" id="ARBA00022989"/>
    </source>
</evidence>
<evidence type="ECO:0000313" key="11">
    <source>
        <dbReference type="Proteomes" id="UP000293036"/>
    </source>
</evidence>
<comment type="function">
    <text evidence="9">Essential subunit of the Sec protein translocation channel SecYEG. Clamps together the 2 halves of SecY. May contact the channel plug during translocation.</text>
</comment>
<name>A0A4V2KRB3_9ACTO</name>
<evidence type="ECO:0000256" key="1">
    <source>
        <dbReference type="ARBA" id="ARBA00004370"/>
    </source>
</evidence>
<evidence type="ECO:0000256" key="2">
    <source>
        <dbReference type="ARBA" id="ARBA00022448"/>
    </source>
</evidence>
<dbReference type="Pfam" id="PF00584">
    <property type="entry name" value="SecE"/>
    <property type="match status" value="1"/>
</dbReference>
<reference evidence="10 11" key="1">
    <citation type="submission" date="2019-02" db="EMBL/GenBank/DDBJ databases">
        <title>Arcanobacterium bovis sp. nov., isolated from the milk of a cow with mastitis.</title>
        <authorList>
            <person name="Sammra O."/>
            <person name="Foster G."/>
            <person name="Hassan A."/>
            <person name="Alssahen M."/>
            <person name="Laemmler C."/>
            <person name="Borowiak M."/>
            <person name="Malorny B."/>
            <person name="Abdulmawjood A."/>
        </authorList>
    </citation>
    <scope>NUCLEOTIDE SEQUENCE [LARGE SCALE GENOMIC DNA]</scope>
    <source>
        <strain evidence="10 11">C605018/01/1</strain>
    </source>
</reference>
<dbReference type="PANTHER" id="PTHR33910">
    <property type="entry name" value="PROTEIN TRANSLOCASE SUBUNIT SECE"/>
    <property type="match status" value="1"/>
</dbReference>
<evidence type="ECO:0000256" key="5">
    <source>
        <dbReference type="ARBA" id="ARBA00022927"/>
    </source>
</evidence>
<dbReference type="GO" id="GO:0006605">
    <property type="term" value="P:protein targeting"/>
    <property type="evidence" value="ECO:0007669"/>
    <property type="project" value="UniProtKB-UniRule"/>
</dbReference>
<dbReference type="GO" id="GO:0065002">
    <property type="term" value="P:intracellular protein transmembrane transport"/>
    <property type="evidence" value="ECO:0007669"/>
    <property type="project" value="UniProtKB-UniRule"/>
</dbReference>
<dbReference type="InterPro" id="IPR005807">
    <property type="entry name" value="SecE_bac"/>
</dbReference>
<evidence type="ECO:0000256" key="9">
    <source>
        <dbReference type="HAMAP-Rule" id="MF_00422"/>
    </source>
</evidence>
<keyword evidence="4 9" id="KW-0812">Transmembrane</keyword>
<accession>A0A4V2KRB3</accession>
<dbReference type="Gene3D" id="1.20.5.1030">
    <property type="entry name" value="Preprotein translocase secy subunit"/>
    <property type="match status" value="1"/>
</dbReference>
<keyword evidence="8 9" id="KW-0472">Membrane</keyword>
<evidence type="ECO:0000256" key="7">
    <source>
        <dbReference type="ARBA" id="ARBA00023010"/>
    </source>
</evidence>
<evidence type="ECO:0000313" key="10">
    <source>
        <dbReference type="EMBL" id="TBW23604.1"/>
    </source>
</evidence>
<dbReference type="NCBIfam" id="TIGR00964">
    <property type="entry name" value="secE_bact"/>
    <property type="match status" value="1"/>
</dbReference>
<dbReference type="GO" id="GO:0008320">
    <property type="term" value="F:protein transmembrane transporter activity"/>
    <property type="evidence" value="ECO:0007669"/>
    <property type="project" value="UniProtKB-UniRule"/>
</dbReference>
<keyword evidence="3 9" id="KW-1003">Cell membrane</keyword>
<dbReference type="InterPro" id="IPR038379">
    <property type="entry name" value="SecE_sf"/>
</dbReference>
<dbReference type="GO" id="GO:0005886">
    <property type="term" value="C:plasma membrane"/>
    <property type="evidence" value="ECO:0007669"/>
    <property type="project" value="UniProtKB-SubCell"/>
</dbReference>
<gene>
    <name evidence="9 10" type="primary">secE</name>
    <name evidence="10" type="ORF">EZJ44_00200</name>
</gene>
<keyword evidence="5 9" id="KW-0653">Protein transport</keyword>
<dbReference type="InterPro" id="IPR001901">
    <property type="entry name" value="Translocase_SecE/Sec61-g"/>
</dbReference>
<dbReference type="AlphaFoldDB" id="A0A4V2KRB3"/>
<evidence type="ECO:0000256" key="4">
    <source>
        <dbReference type="ARBA" id="ARBA00022692"/>
    </source>
</evidence>